<dbReference type="RefSeq" id="XP_022107432.1">
    <property type="nucleotide sequence ID" value="XM_022251740.1"/>
</dbReference>
<dbReference type="Pfam" id="PF11913">
    <property type="entry name" value="DUF3431"/>
    <property type="match status" value="1"/>
</dbReference>
<dbReference type="OrthoDB" id="10310766at2759"/>
<dbReference type="Proteomes" id="UP000694845">
    <property type="component" value="Unplaced"/>
</dbReference>
<protein>
    <submittedName>
        <fullName evidence="2">LOW QUALITY PROTEIN: uncharacterized protein LOC110988343</fullName>
    </submittedName>
</protein>
<dbReference type="PANTHER" id="PTHR43734">
    <property type="entry name" value="PHYTOENE DESATURASE"/>
    <property type="match status" value="1"/>
</dbReference>
<dbReference type="InterPro" id="IPR021838">
    <property type="entry name" value="DUF3431"/>
</dbReference>
<dbReference type="SUPFAM" id="SSF51905">
    <property type="entry name" value="FAD/NAD(P)-binding domain"/>
    <property type="match status" value="1"/>
</dbReference>
<dbReference type="AlphaFoldDB" id="A0A8B7ZQT7"/>
<gene>
    <name evidence="2" type="primary">LOC110988343</name>
</gene>
<reference evidence="2" key="1">
    <citation type="submission" date="2025-08" db="UniProtKB">
        <authorList>
            <consortium name="RefSeq"/>
        </authorList>
    </citation>
    <scope>IDENTIFICATION</scope>
</reference>
<organism evidence="1 2">
    <name type="scientific">Acanthaster planci</name>
    <name type="common">Crown-of-thorns starfish</name>
    <dbReference type="NCBI Taxonomy" id="133434"/>
    <lineage>
        <taxon>Eukaryota</taxon>
        <taxon>Metazoa</taxon>
        <taxon>Echinodermata</taxon>
        <taxon>Eleutherozoa</taxon>
        <taxon>Asterozoa</taxon>
        <taxon>Asteroidea</taxon>
        <taxon>Valvatacea</taxon>
        <taxon>Valvatida</taxon>
        <taxon>Acanthasteridae</taxon>
        <taxon>Acanthaster</taxon>
    </lineage>
</organism>
<sequence>MASYIKYIFFAALTLSLAISLVIELGPFSVAVLPRFLNDEVIIGSGPVALGAAQRLYDLRQGNSNTVITILEELDRPAGLDLPERDEQGFLWDTRVYEDLSHYTYFNQILNRAITEWNYRRRAPFAFMKGSDGLRRFVPYPVQNNIHIMDKGDQQKCLSGLEEITRNQASHIPENLDQWLVQKFGAGLRDVFMRKYYRKFWTMDTTELNSVWIGEQAAVPDIEEIKTKIKEVDNGTIVKTVAPEPSTLFRFPKYNGTGGIWEATARLLPEEWFKFHQKVTGVNADEKVITVEVGQHTKSLYTLRYDTLISTVPLDTFIGLLKTSDSSLVQIQELVSQLLYTHTHIVGIGLSGQPPKTLAEKSWVYFPDSDSPFYRVMMYSNFSEDLVPKAGLYWSLICEVTEPMNSRNTVQWSKTNLVEATDRLLSLLWIYHSEMVVSKHYRRLNHGYPVPSLKRDVVLDTIQPWLLSKDIYSRGRFGGWRYEVANQDHLFMQGVDIVDKIEQGVSGLTYLHPSLANSKKNTDRVIPLDYEFVIAHYSEDLEWLKPYAEHTIVYHKGNDPGPPFRLHDWERLENVGRESHTYLHHIVTNYHQLANVTVFAQADHLKGRCFKDIHQFVSSAKKGVPCLGLLKLHTDWGRIPFTKEYLESFKNRPIDRANVTFGEFYYHLYGVLPPAKGIENCRNGCFGATKEMIWKHPIEFYQKAMSFVSKSSNGEEGHYLERIWYHFFA</sequence>
<name>A0A8B7ZQT7_ACAPL</name>
<keyword evidence="1" id="KW-1185">Reference proteome</keyword>
<dbReference type="InterPro" id="IPR036188">
    <property type="entry name" value="FAD/NAD-bd_sf"/>
</dbReference>
<dbReference type="GeneID" id="110988343"/>
<accession>A0A8B7ZQT7</accession>
<dbReference type="PANTHER" id="PTHR43734:SF4">
    <property type="entry name" value="AMINE OXIDASE DOMAIN-CONTAINING PROTEIN"/>
    <property type="match status" value="1"/>
</dbReference>
<dbReference type="Gene3D" id="3.50.50.60">
    <property type="entry name" value="FAD/NAD(P)-binding domain"/>
    <property type="match status" value="1"/>
</dbReference>
<dbReference type="OMA" id="ERIWYHF"/>
<evidence type="ECO:0000313" key="2">
    <source>
        <dbReference type="RefSeq" id="XP_022107432.1"/>
    </source>
</evidence>
<dbReference type="KEGG" id="aplc:110988343"/>
<evidence type="ECO:0000313" key="1">
    <source>
        <dbReference type="Proteomes" id="UP000694845"/>
    </source>
</evidence>
<proteinExistence type="predicted"/>